<dbReference type="Proteomes" id="UP000494106">
    <property type="component" value="Unassembled WGS sequence"/>
</dbReference>
<name>A0A8S0ZM80_ARCPL</name>
<proteinExistence type="predicted"/>
<evidence type="ECO:0000313" key="1">
    <source>
        <dbReference type="EMBL" id="CAB3233824.1"/>
    </source>
</evidence>
<dbReference type="EMBL" id="CADEBC010000479">
    <property type="protein sequence ID" value="CAB3233824.1"/>
    <property type="molecule type" value="Genomic_DNA"/>
</dbReference>
<protein>
    <submittedName>
        <fullName evidence="1">Uncharacterized protein</fullName>
    </submittedName>
</protein>
<gene>
    <name evidence="1" type="ORF">APLA_LOCUS5433</name>
</gene>
<dbReference type="OrthoDB" id="7479258at2759"/>
<accession>A0A8S0ZM80</accession>
<evidence type="ECO:0000313" key="2">
    <source>
        <dbReference type="Proteomes" id="UP000494106"/>
    </source>
</evidence>
<comment type="caution">
    <text evidence="1">The sequence shown here is derived from an EMBL/GenBank/DDBJ whole genome shotgun (WGS) entry which is preliminary data.</text>
</comment>
<dbReference type="PROSITE" id="PS51257">
    <property type="entry name" value="PROKAR_LIPOPROTEIN"/>
    <property type="match status" value="1"/>
</dbReference>
<keyword evidence="2" id="KW-1185">Reference proteome</keyword>
<dbReference type="AlphaFoldDB" id="A0A8S0ZM80"/>
<sequence length="377" mass="39061">MTCVLSRDTLGVLAQLCGVCPEEPAVHSPGLLCACSELGRGRRGVVLARRGTSPPPMTCVLSRDTLGVLAQLCGVCPEEPAVHSPGLLCACSELGRGRRGVVLARRGTSPPPMTCVLSRDTLGVLAQLCGVCPEEPAVHSPGLLCACSELGRGRRGVVLARRGTSPPPMTCVLSRDTLGVLAQLCGVCPEEPAVHSPGLLCACSELGRGRRGVVLARRGTSPPPMTCVLSRDTLGVLAQLCGVCPEEPAVHSPGLLCACSELGRGRRGVVLARRGTSPPPMTCVLSRDTLGVLAQLCASVLTPVPAIEAGLGFRGAEVGLRITPVALDSALPGRDPGVVSPDRVSVYIDGYVQTDGSSGDVNRAMEMCAVRWHRVKV</sequence>
<organism evidence="1 2">
    <name type="scientific">Arctia plantaginis</name>
    <name type="common">Wood tiger moth</name>
    <name type="synonym">Phalaena plantaginis</name>
    <dbReference type="NCBI Taxonomy" id="874455"/>
    <lineage>
        <taxon>Eukaryota</taxon>
        <taxon>Metazoa</taxon>
        <taxon>Ecdysozoa</taxon>
        <taxon>Arthropoda</taxon>
        <taxon>Hexapoda</taxon>
        <taxon>Insecta</taxon>
        <taxon>Pterygota</taxon>
        <taxon>Neoptera</taxon>
        <taxon>Endopterygota</taxon>
        <taxon>Lepidoptera</taxon>
        <taxon>Glossata</taxon>
        <taxon>Ditrysia</taxon>
        <taxon>Noctuoidea</taxon>
        <taxon>Erebidae</taxon>
        <taxon>Arctiinae</taxon>
        <taxon>Arctia</taxon>
    </lineage>
</organism>
<reference evidence="1 2" key="1">
    <citation type="submission" date="2020-04" db="EMBL/GenBank/DDBJ databases">
        <authorList>
            <person name="Wallbank WR R."/>
            <person name="Pardo Diaz C."/>
            <person name="Kozak K."/>
            <person name="Martin S."/>
            <person name="Jiggins C."/>
            <person name="Moest M."/>
            <person name="Warren A I."/>
            <person name="Byers J.R.P. K."/>
            <person name="Montejo-Kovacevich G."/>
            <person name="Yen C E."/>
        </authorList>
    </citation>
    <scope>NUCLEOTIDE SEQUENCE [LARGE SCALE GENOMIC DNA]</scope>
</reference>